<evidence type="ECO:0000313" key="2">
    <source>
        <dbReference type="EMBL" id="KAL3287239.1"/>
    </source>
</evidence>
<dbReference type="InterPro" id="IPR037198">
    <property type="entry name" value="MutL_C_sf"/>
</dbReference>
<comment type="caution">
    <text evidence="2">The sequence shown here is derived from an EMBL/GenBank/DDBJ whole genome shotgun (WGS) entry which is preliminary data.</text>
</comment>
<dbReference type="InterPro" id="IPR038973">
    <property type="entry name" value="MutL/Mlh/Pms-like"/>
</dbReference>
<dbReference type="InterPro" id="IPR014790">
    <property type="entry name" value="MutL_C"/>
</dbReference>
<dbReference type="SMART" id="SM00853">
    <property type="entry name" value="MutL_C"/>
    <property type="match status" value="1"/>
</dbReference>
<dbReference type="InterPro" id="IPR042120">
    <property type="entry name" value="MutL_C_dimsub"/>
</dbReference>
<dbReference type="InterPro" id="IPR042121">
    <property type="entry name" value="MutL_C_regsub"/>
</dbReference>
<name>A0ABD2P898_9CUCU</name>
<proteinExistence type="predicted"/>
<feature type="domain" description="MutL C-terminal dimerisation" evidence="1">
    <location>
        <begin position="124"/>
        <end position="279"/>
    </location>
</feature>
<dbReference type="AlphaFoldDB" id="A0ABD2P898"/>
<dbReference type="Proteomes" id="UP001516400">
    <property type="component" value="Unassembled WGS sequence"/>
</dbReference>
<dbReference type="PANTHER" id="PTHR10073">
    <property type="entry name" value="DNA MISMATCH REPAIR PROTEIN MLH, PMS, MUTL"/>
    <property type="match status" value="1"/>
</dbReference>
<sequence length="332" mass="38407">MTSSVRPQQDVGYNFKTRPEFMPKGLSPVLLFDHKIDGNLSPMAKTKLHDEILKSYESELDHIKWEKYLKGYDPGKFFDEMYKKKAGNFNNEIPSINESNFPLGVMKDLSEFKFPKTFFDDLEIIGQVDRKFIVAVYKKNFSLVLFDQHAVHERTRLEDLMKEYEGVNVSCENVTIFMIQNDVKLLKNHQGYLNTIGVHFRALKNGITVHRIPLSLYNKTKKETKENSWNLPKLLELLIQEILEQIKDTRGILTGLPQTLHQIISSEACRGSIKFGDNLSEEEMRKLVENLSKCSLPFQCAHGRPTLTPILSLDREYNVKSTKPHLKKLLES</sequence>
<evidence type="ECO:0000313" key="3">
    <source>
        <dbReference type="Proteomes" id="UP001516400"/>
    </source>
</evidence>
<dbReference type="Gene3D" id="3.30.1540.20">
    <property type="entry name" value="MutL, C-terminal domain, dimerisation subdomain"/>
    <property type="match status" value="1"/>
</dbReference>
<reference evidence="2 3" key="1">
    <citation type="journal article" date="2021" name="BMC Biol.">
        <title>Horizontally acquired antibacterial genes associated with adaptive radiation of ladybird beetles.</title>
        <authorList>
            <person name="Li H.S."/>
            <person name="Tang X.F."/>
            <person name="Huang Y.H."/>
            <person name="Xu Z.Y."/>
            <person name="Chen M.L."/>
            <person name="Du X.Y."/>
            <person name="Qiu B.Y."/>
            <person name="Chen P.T."/>
            <person name="Zhang W."/>
            <person name="Slipinski A."/>
            <person name="Escalona H.E."/>
            <person name="Waterhouse R.M."/>
            <person name="Zwick A."/>
            <person name="Pang H."/>
        </authorList>
    </citation>
    <scope>NUCLEOTIDE SEQUENCE [LARGE SCALE GENOMIC DNA]</scope>
    <source>
        <strain evidence="2">SYSU2018</strain>
    </source>
</reference>
<organism evidence="2 3">
    <name type="scientific">Cryptolaemus montrouzieri</name>
    <dbReference type="NCBI Taxonomy" id="559131"/>
    <lineage>
        <taxon>Eukaryota</taxon>
        <taxon>Metazoa</taxon>
        <taxon>Ecdysozoa</taxon>
        <taxon>Arthropoda</taxon>
        <taxon>Hexapoda</taxon>
        <taxon>Insecta</taxon>
        <taxon>Pterygota</taxon>
        <taxon>Neoptera</taxon>
        <taxon>Endopterygota</taxon>
        <taxon>Coleoptera</taxon>
        <taxon>Polyphaga</taxon>
        <taxon>Cucujiformia</taxon>
        <taxon>Coccinelloidea</taxon>
        <taxon>Coccinellidae</taxon>
        <taxon>Scymninae</taxon>
        <taxon>Scymnini</taxon>
        <taxon>Cryptolaemus</taxon>
    </lineage>
</organism>
<dbReference type="SUPFAM" id="SSF118116">
    <property type="entry name" value="DNA mismatch repair protein MutL"/>
    <property type="match status" value="1"/>
</dbReference>
<keyword evidence="3" id="KW-1185">Reference proteome</keyword>
<protein>
    <recommendedName>
        <fullName evidence="1">MutL C-terminal dimerisation domain-containing protein</fullName>
    </recommendedName>
</protein>
<gene>
    <name evidence="2" type="ORF">HHI36_001715</name>
</gene>
<dbReference type="PANTHER" id="PTHR10073:SF47">
    <property type="entry name" value="DNA MISMATCH REPAIR PROTEIN MLH3"/>
    <property type="match status" value="1"/>
</dbReference>
<dbReference type="EMBL" id="JABFTP020000185">
    <property type="protein sequence ID" value="KAL3287239.1"/>
    <property type="molecule type" value="Genomic_DNA"/>
</dbReference>
<dbReference type="Gene3D" id="3.30.1370.100">
    <property type="entry name" value="MutL, C-terminal domain, regulatory subdomain"/>
    <property type="match status" value="1"/>
</dbReference>
<evidence type="ECO:0000259" key="1">
    <source>
        <dbReference type="SMART" id="SM00853"/>
    </source>
</evidence>
<accession>A0ABD2P898</accession>
<dbReference type="Pfam" id="PF08676">
    <property type="entry name" value="MutL_C"/>
    <property type="match status" value="1"/>
</dbReference>